<name>A0A3E4XHL5_BACUN</name>
<accession>A0A3E4XHL5</accession>
<proteinExistence type="predicted"/>
<comment type="caution">
    <text evidence="2">The sequence shown here is derived from an EMBL/GenBank/DDBJ whole genome shotgun (WGS) entry which is preliminary data.</text>
</comment>
<dbReference type="Pfam" id="PF08867">
    <property type="entry name" value="FRG"/>
    <property type="match status" value="1"/>
</dbReference>
<feature type="domain" description="FRG" evidence="1">
    <location>
        <begin position="57"/>
        <end position="167"/>
    </location>
</feature>
<organism evidence="2 3">
    <name type="scientific">Bacteroides uniformis</name>
    <dbReference type="NCBI Taxonomy" id="820"/>
    <lineage>
        <taxon>Bacteria</taxon>
        <taxon>Pseudomonadati</taxon>
        <taxon>Bacteroidota</taxon>
        <taxon>Bacteroidia</taxon>
        <taxon>Bacteroidales</taxon>
        <taxon>Bacteroidaceae</taxon>
        <taxon>Bacteroides</taxon>
    </lineage>
</organism>
<dbReference type="AlphaFoldDB" id="A0A3E4XHL5"/>
<gene>
    <name evidence="2" type="ORF">DXC07_13750</name>
</gene>
<dbReference type="EMBL" id="QSTL01000013">
    <property type="protein sequence ID" value="RGM53985.1"/>
    <property type="molecule type" value="Genomic_DNA"/>
</dbReference>
<evidence type="ECO:0000313" key="2">
    <source>
        <dbReference type="EMBL" id="RGM53985.1"/>
    </source>
</evidence>
<dbReference type="SMART" id="SM00901">
    <property type="entry name" value="FRG"/>
    <property type="match status" value="1"/>
</dbReference>
<protein>
    <submittedName>
        <fullName evidence="2">FRG domain-containing protein</fullName>
    </submittedName>
</protein>
<evidence type="ECO:0000313" key="3">
    <source>
        <dbReference type="Proteomes" id="UP000261295"/>
    </source>
</evidence>
<dbReference type="RefSeq" id="WP_052573208.1">
    <property type="nucleotide sequence ID" value="NZ_CALNHV010000002.1"/>
</dbReference>
<evidence type="ECO:0000259" key="1">
    <source>
        <dbReference type="SMART" id="SM00901"/>
    </source>
</evidence>
<dbReference type="Proteomes" id="UP000261295">
    <property type="component" value="Unassembled WGS sequence"/>
</dbReference>
<dbReference type="InterPro" id="IPR014966">
    <property type="entry name" value="FRG-dom"/>
</dbReference>
<sequence length="434" mass="50115">MILSELIQTIHNEIVKRDLMYEHTPANKAILEQKCGGTFEAVLTGKGDTKCLIPQVGTLHFLFRGQGEEYIPCSPSLYRGNPTDVEVFVERMRLVVFRRLLASHPVVEQFFRKHRFLVDEEGLAQHYGLKTSVLDLTSSLEVALFFAMCPYDSEHDRYCYHNDGKEHEAVLYVFLPIFDNEPIPMLDGNGFLNGSIKPIGLQAFRRPGAQQGYGLHLSKEESLKAYMYRFTFTCEESEAYYRKFADGDGLWIKDELVDKAKSITKQEVFSFGVFNETFCDYRPKGFSGNKLKKCLPNGIKLKTKVEDVVFTAEERTQIIERWNNDLGKSMASTIFRKQWFEHEGVEDSNDGQQRIVGIHNEHAFRSLKQLETQQMLLMITCPDGPKGAEWKNYTNTPCTRKKMKAPDNTQWTKVPARMEDMFGNPYLTEKDWWI</sequence>
<reference evidence="2 3" key="1">
    <citation type="submission" date="2018-08" db="EMBL/GenBank/DDBJ databases">
        <title>A genome reference for cultivated species of the human gut microbiota.</title>
        <authorList>
            <person name="Zou Y."/>
            <person name="Xue W."/>
            <person name="Luo G."/>
        </authorList>
    </citation>
    <scope>NUCLEOTIDE SEQUENCE [LARGE SCALE GENOMIC DNA]</scope>
    <source>
        <strain evidence="2 3">OM07-9</strain>
    </source>
</reference>